<gene>
    <name evidence="2" type="ORF">BBI10_25095</name>
</gene>
<keyword evidence="1" id="KW-0732">Signal</keyword>
<evidence type="ECO:0000256" key="1">
    <source>
        <dbReference type="SAM" id="SignalP"/>
    </source>
</evidence>
<evidence type="ECO:0000313" key="3">
    <source>
        <dbReference type="Proteomes" id="UP000095143"/>
    </source>
</evidence>
<comment type="caution">
    <text evidence="2">The sequence shown here is derived from an EMBL/GenBank/DDBJ whole genome shotgun (WGS) entry which is preliminary data.</text>
</comment>
<accession>A0A1C2D9Q0</accession>
<dbReference type="EMBL" id="MDEN01000069">
    <property type="protein sequence ID" value="OCX11464.1"/>
    <property type="molecule type" value="Genomic_DNA"/>
</dbReference>
<dbReference type="OrthoDB" id="7543403at2"/>
<dbReference type="RefSeq" id="WP_065992754.1">
    <property type="nucleotide sequence ID" value="NZ_MDEN01000069.1"/>
</dbReference>
<reference evidence="2 3" key="1">
    <citation type="submission" date="2016-08" db="EMBL/GenBank/DDBJ databases">
        <title>Whole genome sequence of Pseudomonas graminis strain UASWS1507, a potential biological control agent for agriculture.</title>
        <authorList>
            <person name="Crovadore J."/>
            <person name="Calmin G."/>
            <person name="Chablais R."/>
            <person name="Cochard B."/>
            <person name="Lefort F."/>
        </authorList>
    </citation>
    <scope>NUCLEOTIDE SEQUENCE [LARGE SCALE GENOMIC DNA]</scope>
    <source>
        <strain evidence="2 3">UASWS1507</strain>
    </source>
</reference>
<organism evidence="2 3">
    <name type="scientific">Pseudomonas graminis</name>
    <dbReference type="NCBI Taxonomy" id="158627"/>
    <lineage>
        <taxon>Bacteria</taxon>
        <taxon>Pseudomonadati</taxon>
        <taxon>Pseudomonadota</taxon>
        <taxon>Gammaproteobacteria</taxon>
        <taxon>Pseudomonadales</taxon>
        <taxon>Pseudomonadaceae</taxon>
        <taxon>Pseudomonas</taxon>
    </lineage>
</organism>
<feature type="signal peptide" evidence="1">
    <location>
        <begin position="1"/>
        <end position="24"/>
    </location>
</feature>
<protein>
    <recommendedName>
        <fullName evidence="4">DUF3298 domain-containing protein</fullName>
    </recommendedName>
</protein>
<evidence type="ECO:0000313" key="2">
    <source>
        <dbReference type="EMBL" id="OCX11464.1"/>
    </source>
</evidence>
<dbReference type="Proteomes" id="UP000095143">
    <property type="component" value="Unassembled WGS sequence"/>
</dbReference>
<sequence length="389" mass="42969">MPVSLSVLRITCLAALVAPFTLHAENAVHVLTGTLGKSPIVVELDLTSPEDVTGRYFYEKYHKDLPLSGTSKGNDLTLTEGLSYDDEARLPKLVLHKNPDASWTGDWSSKGKSYKVQLAERAITAPDASAESGWQDIYKQSAYDYLRLTHLPLKSDNTATFMGHSLQWWVEPESGVSMFEITSGYSPEQAAPINQRLRSRLWQEVVSYHQCMLNASRNGGDFAQTVTPRLLAPGIVSLSVFTDYDCGGAHPDFGDSPLNLDARTGNALTLEEVLWVGKGAPFHYERDEEGGTSFDTYSDYRSKAFAPWLVDQLKAAHPADMVKPATEDDCDYTDPSVWEFPSWYFTEKGIVFGPSFARAARACEGPEWSVLPYSVIKAHPGGSELTLPE</sequence>
<name>A0A1C2D9Q0_9PSED</name>
<proteinExistence type="predicted"/>
<feature type="chain" id="PRO_5008659189" description="DUF3298 domain-containing protein" evidence="1">
    <location>
        <begin position="25"/>
        <end position="389"/>
    </location>
</feature>
<dbReference type="AlphaFoldDB" id="A0A1C2D9Q0"/>
<evidence type="ECO:0008006" key="4">
    <source>
        <dbReference type="Google" id="ProtNLM"/>
    </source>
</evidence>